<name>A0A6C0KU20_9ZZZZ</name>
<sequence length="105" mass="11760">MKYTLHHSCTWNGQQALPSEINVIHSHPQMAEFELLSMICALHGYVTAFDILTGAEQGSEKDSDLSAVQEAFQAYLHPKMPLSNYSGSDKRNKPLIDKKRSPIES</sequence>
<feature type="region of interest" description="Disordered" evidence="1">
    <location>
        <begin position="80"/>
        <end position="105"/>
    </location>
</feature>
<proteinExistence type="predicted"/>
<feature type="compositionally biased region" description="Basic and acidic residues" evidence="1">
    <location>
        <begin position="88"/>
        <end position="105"/>
    </location>
</feature>
<dbReference type="AlphaFoldDB" id="A0A6C0KU20"/>
<accession>A0A6C0KU20</accession>
<organism evidence="2">
    <name type="scientific">viral metagenome</name>
    <dbReference type="NCBI Taxonomy" id="1070528"/>
    <lineage>
        <taxon>unclassified sequences</taxon>
        <taxon>metagenomes</taxon>
        <taxon>organismal metagenomes</taxon>
    </lineage>
</organism>
<dbReference type="EMBL" id="MN740970">
    <property type="protein sequence ID" value="QHU20636.1"/>
    <property type="molecule type" value="Genomic_DNA"/>
</dbReference>
<evidence type="ECO:0000313" key="2">
    <source>
        <dbReference type="EMBL" id="QHU20636.1"/>
    </source>
</evidence>
<evidence type="ECO:0000256" key="1">
    <source>
        <dbReference type="SAM" id="MobiDB-lite"/>
    </source>
</evidence>
<reference evidence="2" key="1">
    <citation type="journal article" date="2020" name="Nature">
        <title>Giant virus diversity and host interactions through global metagenomics.</title>
        <authorList>
            <person name="Schulz F."/>
            <person name="Roux S."/>
            <person name="Paez-Espino D."/>
            <person name="Jungbluth S."/>
            <person name="Walsh D.A."/>
            <person name="Denef V.J."/>
            <person name="McMahon K.D."/>
            <person name="Konstantinidis K.T."/>
            <person name="Eloe-Fadrosh E.A."/>
            <person name="Kyrpides N.C."/>
            <person name="Woyke T."/>
        </authorList>
    </citation>
    <scope>NUCLEOTIDE SEQUENCE</scope>
    <source>
        <strain evidence="2">GVMAG-S-3300013093-109</strain>
    </source>
</reference>
<protein>
    <submittedName>
        <fullName evidence="2">Uncharacterized protein</fullName>
    </submittedName>
</protein>